<keyword evidence="4" id="KW-1185">Reference proteome</keyword>
<keyword evidence="2" id="KW-0812">Transmembrane</keyword>
<feature type="compositionally biased region" description="Low complexity" evidence="1">
    <location>
        <begin position="94"/>
        <end position="105"/>
    </location>
</feature>
<feature type="transmembrane region" description="Helical" evidence="2">
    <location>
        <begin position="41"/>
        <end position="62"/>
    </location>
</feature>
<dbReference type="AlphaFoldDB" id="A0AAV5V418"/>
<name>A0AAV5V418_9BILA</name>
<gene>
    <name evidence="3" type="ORF">PFISCL1PPCAC_4859</name>
</gene>
<reference evidence="3" key="1">
    <citation type="submission" date="2023-10" db="EMBL/GenBank/DDBJ databases">
        <title>Genome assembly of Pristionchus species.</title>
        <authorList>
            <person name="Yoshida K."/>
            <person name="Sommer R.J."/>
        </authorList>
    </citation>
    <scope>NUCLEOTIDE SEQUENCE</scope>
    <source>
        <strain evidence="3">RS5133</strain>
    </source>
</reference>
<organism evidence="3 4">
    <name type="scientific">Pristionchus fissidentatus</name>
    <dbReference type="NCBI Taxonomy" id="1538716"/>
    <lineage>
        <taxon>Eukaryota</taxon>
        <taxon>Metazoa</taxon>
        <taxon>Ecdysozoa</taxon>
        <taxon>Nematoda</taxon>
        <taxon>Chromadorea</taxon>
        <taxon>Rhabditida</taxon>
        <taxon>Rhabditina</taxon>
        <taxon>Diplogasteromorpha</taxon>
        <taxon>Diplogasteroidea</taxon>
        <taxon>Neodiplogasteridae</taxon>
        <taxon>Pristionchus</taxon>
    </lineage>
</organism>
<dbReference type="Proteomes" id="UP001432322">
    <property type="component" value="Unassembled WGS sequence"/>
</dbReference>
<protein>
    <recommendedName>
        <fullName evidence="5">Podoplanin</fullName>
    </recommendedName>
</protein>
<evidence type="ECO:0000256" key="1">
    <source>
        <dbReference type="SAM" id="MobiDB-lite"/>
    </source>
</evidence>
<comment type="caution">
    <text evidence="3">The sequence shown here is derived from an EMBL/GenBank/DDBJ whole genome shotgun (WGS) entry which is preliminary data.</text>
</comment>
<accession>A0AAV5V418</accession>
<keyword evidence="2" id="KW-0472">Membrane</keyword>
<feature type="region of interest" description="Disordered" evidence="1">
    <location>
        <begin position="66"/>
        <end position="105"/>
    </location>
</feature>
<evidence type="ECO:0008006" key="5">
    <source>
        <dbReference type="Google" id="ProtNLM"/>
    </source>
</evidence>
<evidence type="ECO:0000256" key="2">
    <source>
        <dbReference type="SAM" id="Phobius"/>
    </source>
</evidence>
<evidence type="ECO:0000313" key="4">
    <source>
        <dbReference type="Proteomes" id="UP001432322"/>
    </source>
</evidence>
<dbReference type="EMBL" id="BTSY01000002">
    <property type="protein sequence ID" value="GMT13562.1"/>
    <property type="molecule type" value="Genomic_DNA"/>
</dbReference>
<sequence>SHMKTENITTNQDSKTGNITTELGASLGAISSDPNSEKMDVIIGCSIGGVVLLLVINVSVLVRKNRHGEPKNNSEGTSKGELNGGTSKQSDRGTSTPKTKTPSTKIKITAKETLRESQNEVENKRLRTHAPGSRVTGDIVYLNMEGINGEKENEANKNRAIPILNPFAA</sequence>
<evidence type="ECO:0000313" key="3">
    <source>
        <dbReference type="EMBL" id="GMT13562.1"/>
    </source>
</evidence>
<proteinExistence type="predicted"/>
<feature type="non-terminal residue" evidence="3">
    <location>
        <position position="1"/>
    </location>
</feature>
<keyword evidence="2" id="KW-1133">Transmembrane helix</keyword>